<reference evidence="2 3" key="1">
    <citation type="journal article" date="2023" name="Int. J. Mol. Sci.">
        <title>De Novo Assembly and Annotation of 11 Diverse Shrub Willow (Salix) Genomes Reveals Novel Gene Organization in Sex-Linked Regions.</title>
        <authorList>
            <person name="Hyden B."/>
            <person name="Feng K."/>
            <person name="Yates T.B."/>
            <person name="Jawdy S."/>
            <person name="Cereghino C."/>
            <person name="Smart L.B."/>
            <person name="Muchero W."/>
        </authorList>
    </citation>
    <scope>NUCLEOTIDE SEQUENCE [LARGE SCALE GENOMIC DNA]</scope>
    <source>
        <tissue evidence="2">Shoot tip</tissue>
    </source>
</reference>
<dbReference type="AlphaFoldDB" id="A0AAD6JU90"/>
<sequence>MMFMKCANPVKSPLYVDTAPCINGTNSYVLVVANFSYVENLCKVELIAMSSLPIIDYRNISYMDIHNRLVYGFEIWWKEVSCGICKGKEKCYLPSEGFSCPTESIFHQIITQIISLWWFILMMIAGLIIARTSSACKNFRWYETSFCIRNRNQVMMKLSASHICIHSSCTCRGRRIWRH</sequence>
<comment type="caution">
    <text evidence="2">The sequence shown here is derived from an EMBL/GenBank/DDBJ whole genome shotgun (WGS) entry which is preliminary data.</text>
</comment>
<keyword evidence="3" id="KW-1185">Reference proteome</keyword>
<evidence type="ECO:0000256" key="1">
    <source>
        <dbReference type="SAM" id="Phobius"/>
    </source>
</evidence>
<gene>
    <name evidence="2" type="ORF">OIU84_007742</name>
</gene>
<name>A0AAD6JU90_9ROSI</name>
<accession>A0AAD6JU90</accession>
<feature type="transmembrane region" description="Helical" evidence="1">
    <location>
        <begin position="109"/>
        <end position="130"/>
    </location>
</feature>
<keyword evidence="1" id="KW-1133">Transmembrane helix</keyword>
<keyword evidence="1" id="KW-0472">Membrane</keyword>
<dbReference type="EMBL" id="JAPFFJ010000014">
    <property type="protein sequence ID" value="KAJ6411048.1"/>
    <property type="molecule type" value="Genomic_DNA"/>
</dbReference>
<organism evidence="2 3">
    <name type="scientific">Salix udensis</name>
    <dbReference type="NCBI Taxonomy" id="889485"/>
    <lineage>
        <taxon>Eukaryota</taxon>
        <taxon>Viridiplantae</taxon>
        <taxon>Streptophyta</taxon>
        <taxon>Embryophyta</taxon>
        <taxon>Tracheophyta</taxon>
        <taxon>Spermatophyta</taxon>
        <taxon>Magnoliopsida</taxon>
        <taxon>eudicotyledons</taxon>
        <taxon>Gunneridae</taxon>
        <taxon>Pentapetalae</taxon>
        <taxon>rosids</taxon>
        <taxon>fabids</taxon>
        <taxon>Malpighiales</taxon>
        <taxon>Salicaceae</taxon>
        <taxon>Saliceae</taxon>
        <taxon>Salix</taxon>
    </lineage>
</organism>
<keyword evidence="1" id="KW-0812">Transmembrane</keyword>
<protein>
    <submittedName>
        <fullName evidence="2">Uncharacterized protein</fullName>
    </submittedName>
</protein>
<evidence type="ECO:0000313" key="3">
    <source>
        <dbReference type="Proteomes" id="UP001162972"/>
    </source>
</evidence>
<proteinExistence type="predicted"/>
<dbReference type="Proteomes" id="UP001162972">
    <property type="component" value="Chromosome 15Z"/>
</dbReference>
<evidence type="ECO:0000313" key="2">
    <source>
        <dbReference type="EMBL" id="KAJ6411048.1"/>
    </source>
</evidence>